<reference evidence="2" key="1">
    <citation type="submission" date="2023-04" db="EMBL/GenBank/DDBJ databases">
        <title>Phytophthora fragariaefolia NBRC 109709.</title>
        <authorList>
            <person name="Ichikawa N."/>
            <person name="Sato H."/>
            <person name="Tonouchi N."/>
        </authorList>
    </citation>
    <scope>NUCLEOTIDE SEQUENCE</scope>
    <source>
        <strain evidence="2">NBRC 109709</strain>
    </source>
</reference>
<organism evidence="2 3">
    <name type="scientific">Phytophthora fragariaefolia</name>
    <dbReference type="NCBI Taxonomy" id="1490495"/>
    <lineage>
        <taxon>Eukaryota</taxon>
        <taxon>Sar</taxon>
        <taxon>Stramenopiles</taxon>
        <taxon>Oomycota</taxon>
        <taxon>Peronosporomycetes</taxon>
        <taxon>Peronosporales</taxon>
        <taxon>Peronosporaceae</taxon>
        <taxon>Phytophthora</taxon>
    </lineage>
</organism>
<dbReference type="PIRSF" id="PIRSF000654">
    <property type="entry name" value="Integrin-linked_kinase"/>
    <property type="match status" value="1"/>
</dbReference>
<gene>
    <name evidence="2" type="ORF">Pfra01_000966100</name>
</gene>
<feature type="domain" description="Protein kinase" evidence="1">
    <location>
        <begin position="1"/>
        <end position="244"/>
    </location>
</feature>
<proteinExistence type="predicted"/>
<dbReference type="SUPFAM" id="SSF56112">
    <property type="entry name" value="Protein kinase-like (PK-like)"/>
    <property type="match status" value="1"/>
</dbReference>
<dbReference type="SMART" id="SM00220">
    <property type="entry name" value="S_TKc"/>
    <property type="match status" value="1"/>
</dbReference>
<dbReference type="InterPro" id="IPR011009">
    <property type="entry name" value="Kinase-like_dom_sf"/>
</dbReference>
<dbReference type="Gene3D" id="3.30.200.20">
    <property type="entry name" value="Phosphorylase Kinase, domain 1"/>
    <property type="match status" value="1"/>
</dbReference>
<dbReference type="InterPro" id="IPR008271">
    <property type="entry name" value="Ser/Thr_kinase_AS"/>
</dbReference>
<comment type="caution">
    <text evidence="2">The sequence shown here is derived from an EMBL/GenBank/DDBJ whole genome shotgun (WGS) entry which is preliminary data.</text>
</comment>
<dbReference type="Pfam" id="PF00069">
    <property type="entry name" value="Pkinase"/>
    <property type="match status" value="1"/>
</dbReference>
<evidence type="ECO:0000259" key="1">
    <source>
        <dbReference type="PROSITE" id="PS50011"/>
    </source>
</evidence>
<dbReference type="PROSITE" id="PS00108">
    <property type="entry name" value="PROTEIN_KINASE_ST"/>
    <property type="match status" value="1"/>
</dbReference>
<dbReference type="PANTHER" id="PTHR44329">
    <property type="entry name" value="SERINE/THREONINE-PROTEIN KINASE TNNI3K-RELATED"/>
    <property type="match status" value="1"/>
</dbReference>
<accession>A0A9W7CMJ3</accession>
<dbReference type="InterPro" id="IPR000719">
    <property type="entry name" value="Prot_kinase_dom"/>
</dbReference>
<dbReference type="OrthoDB" id="166708at2759"/>
<keyword evidence="3" id="KW-1185">Reference proteome</keyword>
<protein>
    <submittedName>
        <fullName evidence="2">Unnamed protein product</fullName>
    </submittedName>
</protein>
<dbReference type="AlphaFoldDB" id="A0A9W7CMJ3"/>
<dbReference type="GO" id="GO:0005524">
    <property type="term" value="F:ATP binding"/>
    <property type="evidence" value="ECO:0007669"/>
    <property type="project" value="InterPro"/>
</dbReference>
<dbReference type="Gene3D" id="1.10.510.10">
    <property type="entry name" value="Transferase(Phosphotransferase) domain 1"/>
    <property type="match status" value="1"/>
</dbReference>
<dbReference type="Proteomes" id="UP001165121">
    <property type="component" value="Unassembled WGS sequence"/>
</dbReference>
<evidence type="ECO:0000313" key="2">
    <source>
        <dbReference type="EMBL" id="GMF35954.1"/>
    </source>
</evidence>
<dbReference type="EMBL" id="BSXT01000903">
    <property type="protein sequence ID" value="GMF35954.1"/>
    <property type="molecule type" value="Genomic_DNA"/>
</dbReference>
<dbReference type="PROSITE" id="PS50011">
    <property type="entry name" value="PROTEIN_KINASE_DOM"/>
    <property type="match status" value="1"/>
</dbReference>
<dbReference type="InterPro" id="IPR051681">
    <property type="entry name" value="Ser/Thr_Kinases-Pseudokinases"/>
</dbReference>
<sequence>MLVAGYRDDLQHINAFLTEAKMTATMDHTRIVAFVGVAWDSLSDVCVVFEFMDGGDLRTLLDKYEASGHPVGFDRQKITIALHVTHALTYLHSLRPAIIHRDLKSHNVLLNQAMDAKLADFGISRERLDQTMTAEVGTSLWMAPEVMLGMKYDEKADMFSFGVVLSELDVHTLPYAQARKRSREVEGHELVDAALFQGVSTGSISVEFSDEAYSVAELGRACVSVDPNDRPSAAEALYRLQLELRRV</sequence>
<dbReference type="PANTHER" id="PTHR44329:SF214">
    <property type="entry name" value="PROTEIN KINASE DOMAIN-CONTAINING PROTEIN"/>
    <property type="match status" value="1"/>
</dbReference>
<dbReference type="GO" id="GO:0004674">
    <property type="term" value="F:protein serine/threonine kinase activity"/>
    <property type="evidence" value="ECO:0007669"/>
    <property type="project" value="TreeGrafter"/>
</dbReference>
<name>A0A9W7CMJ3_9STRA</name>
<evidence type="ECO:0000313" key="3">
    <source>
        <dbReference type="Proteomes" id="UP001165121"/>
    </source>
</evidence>